<dbReference type="EMBL" id="BMDC01000001">
    <property type="protein sequence ID" value="GGH57152.1"/>
    <property type="molecule type" value="Genomic_DNA"/>
</dbReference>
<dbReference type="InterPro" id="IPR013595">
    <property type="entry name" value="Pept_S33_TAP-like_C"/>
</dbReference>
<reference evidence="6 7" key="1">
    <citation type="journal article" date="2014" name="Int. J. Syst. Evol. Microbiol.">
        <title>Complete genome sequence of Corynebacterium casei LMG S-19264T (=DSM 44701T), isolated from a smear-ripened cheese.</title>
        <authorList>
            <consortium name="US DOE Joint Genome Institute (JGI-PGF)"/>
            <person name="Walter F."/>
            <person name="Albersmeier A."/>
            <person name="Kalinowski J."/>
            <person name="Ruckert C."/>
        </authorList>
    </citation>
    <scope>NUCLEOTIDE SEQUENCE [LARGE SCALE GENOMIC DNA]</scope>
    <source>
        <strain evidence="6 7">CCM 8669</strain>
    </source>
</reference>
<dbReference type="PROSITE" id="PS51257">
    <property type="entry name" value="PROKAR_LIPOPROTEIN"/>
    <property type="match status" value="1"/>
</dbReference>
<dbReference type="PANTHER" id="PTHR43248:SF29">
    <property type="entry name" value="TRIPEPTIDYL AMINOPEPTIDASE"/>
    <property type="match status" value="1"/>
</dbReference>
<dbReference type="AlphaFoldDB" id="A0A917IMR7"/>
<evidence type="ECO:0000256" key="1">
    <source>
        <dbReference type="ARBA" id="ARBA00010088"/>
    </source>
</evidence>
<gene>
    <name evidence="6" type="ORF">GCM10007359_01990</name>
</gene>
<feature type="chain" id="PRO_5039057982" evidence="4">
    <location>
        <begin position="29"/>
        <end position="530"/>
    </location>
</feature>
<dbReference type="Gene3D" id="3.40.50.1820">
    <property type="entry name" value="alpha/beta hydrolase"/>
    <property type="match status" value="1"/>
</dbReference>
<comment type="caution">
    <text evidence="6">The sequence shown here is derived from an EMBL/GenBank/DDBJ whole genome shotgun (WGS) entry which is preliminary data.</text>
</comment>
<accession>A0A917IMR7</accession>
<feature type="domain" description="Peptidase S33 tripeptidyl aminopeptidase-like C-terminal" evidence="5">
    <location>
        <begin position="434"/>
        <end position="527"/>
    </location>
</feature>
<organism evidence="6 7">
    <name type="scientific">Rothia aerolata</name>
    <dbReference type="NCBI Taxonomy" id="1812262"/>
    <lineage>
        <taxon>Bacteria</taxon>
        <taxon>Bacillati</taxon>
        <taxon>Actinomycetota</taxon>
        <taxon>Actinomycetes</taxon>
        <taxon>Micrococcales</taxon>
        <taxon>Micrococcaceae</taxon>
        <taxon>Rothia</taxon>
    </lineage>
</organism>
<feature type="signal peptide" evidence="4">
    <location>
        <begin position="1"/>
        <end position="28"/>
    </location>
</feature>
<dbReference type="SUPFAM" id="SSF53474">
    <property type="entry name" value="alpha/beta-Hydrolases"/>
    <property type="match status" value="1"/>
</dbReference>
<name>A0A917IMR7_9MICC</name>
<dbReference type="Pfam" id="PF08386">
    <property type="entry name" value="Abhydrolase_4"/>
    <property type="match status" value="1"/>
</dbReference>
<sequence>MKNLYTSTPSLKVLIASGTLATALVLSACTSLQQATPDTSASTVATAADRTHGAKWQKKEFSSFYGQKIDWGKCTAQDAGLGAEDEEALKQAGVDFANFECATVKAPLNWANPDDDRSIELAISRTKPAGDSQDSVPLFTNPGGPGIAGIQHTMLMGSDPSFEKVLSNHELWGFDPRGIGNSTPVHCDSSSTVAAVQLAECASSQPIAQFMGTSQVARDMELLRVLAGDKQLDYVGYSYGTMLGATYATLFPDHAGRMVLDSAENAGWGMLTHNFDQAVAISKAVGDLANRCGELTTSDGSAVECPFTSEKEMLKLKKRLTEKPLKAPNGKSIDGEGLRSYLTSALYVPQQMQGDQLDLLGRALKGDEEALNELAVVVEEGNVEIDAAGQLTVCPSTPKTPDLEGLIKHMKEVDVPEFVGGPEITDEVLAEYTEFDCAVLPSTGTDILDSFNAEGVKTPLMVIGITGDHATPFQHAQELAKQLGQARLVTLEGSGHGASFSGRSTCIDQVATDYLVNGTLPEEGKVCQAG</sequence>
<dbReference type="InterPro" id="IPR029058">
    <property type="entry name" value="AB_hydrolase_fold"/>
</dbReference>
<evidence type="ECO:0000259" key="5">
    <source>
        <dbReference type="Pfam" id="PF08386"/>
    </source>
</evidence>
<evidence type="ECO:0000256" key="2">
    <source>
        <dbReference type="ARBA" id="ARBA00022729"/>
    </source>
</evidence>
<dbReference type="PANTHER" id="PTHR43248">
    <property type="entry name" value="2-SUCCINYL-6-HYDROXY-2,4-CYCLOHEXADIENE-1-CARBOXYLATE SYNTHASE"/>
    <property type="match status" value="1"/>
</dbReference>
<dbReference type="InterPro" id="IPR051601">
    <property type="entry name" value="Serine_prot/Carboxylest_S33"/>
</dbReference>
<dbReference type="Proteomes" id="UP000600171">
    <property type="component" value="Unassembled WGS sequence"/>
</dbReference>
<dbReference type="RefSeq" id="WP_188358482.1">
    <property type="nucleotide sequence ID" value="NZ_BMDC01000001.1"/>
</dbReference>
<evidence type="ECO:0000313" key="6">
    <source>
        <dbReference type="EMBL" id="GGH57152.1"/>
    </source>
</evidence>
<keyword evidence="7" id="KW-1185">Reference proteome</keyword>
<keyword evidence="3" id="KW-0378">Hydrolase</keyword>
<proteinExistence type="inferred from homology"/>
<evidence type="ECO:0000313" key="7">
    <source>
        <dbReference type="Proteomes" id="UP000600171"/>
    </source>
</evidence>
<evidence type="ECO:0000256" key="4">
    <source>
        <dbReference type="SAM" id="SignalP"/>
    </source>
</evidence>
<evidence type="ECO:0000256" key="3">
    <source>
        <dbReference type="ARBA" id="ARBA00022801"/>
    </source>
</evidence>
<comment type="similarity">
    <text evidence="1">Belongs to the peptidase S33 family.</text>
</comment>
<keyword evidence="2 4" id="KW-0732">Signal</keyword>
<dbReference type="GO" id="GO:0016787">
    <property type="term" value="F:hydrolase activity"/>
    <property type="evidence" value="ECO:0007669"/>
    <property type="project" value="UniProtKB-KW"/>
</dbReference>
<protein>
    <submittedName>
        <fullName evidence="6">Proteinase</fullName>
    </submittedName>
</protein>